<dbReference type="EMBL" id="JRRC01023197">
    <property type="protein sequence ID" value="KHF97974.1"/>
    <property type="molecule type" value="Genomic_DNA"/>
</dbReference>
<sequence length="26" mass="2751">MCCGYLSACVSNPCSYVLTVNLLLPS</sequence>
<keyword evidence="2" id="KW-1185">Reference proteome</keyword>
<name>A0A0B0MB43_GOSAR</name>
<protein>
    <submittedName>
        <fullName evidence="1">Uncharacterized protein</fullName>
    </submittedName>
</protein>
<dbReference type="AlphaFoldDB" id="A0A0B0MB43"/>
<evidence type="ECO:0000313" key="2">
    <source>
        <dbReference type="Proteomes" id="UP000032142"/>
    </source>
</evidence>
<accession>A0A0B0MB43</accession>
<dbReference type="Proteomes" id="UP000032142">
    <property type="component" value="Unassembled WGS sequence"/>
</dbReference>
<gene>
    <name evidence="1" type="ORF">F383_37323</name>
</gene>
<comment type="caution">
    <text evidence="1">The sequence shown here is derived from an EMBL/GenBank/DDBJ whole genome shotgun (WGS) entry which is preliminary data.</text>
</comment>
<organism evidence="1 2">
    <name type="scientific">Gossypium arboreum</name>
    <name type="common">Tree cotton</name>
    <name type="synonym">Gossypium nanking</name>
    <dbReference type="NCBI Taxonomy" id="29729"/>
    <lineage>
        <taxon>Eukaryota</taxon>
        <taxon>Viridiplantae</taxon>
        <taxon>Streptophyta</taxon>
        <taxon>Embryophyta</taxon>
        <taxon>Tracheophyta</taxon>
        <taxon>Spermatophyta</taxon>
        <taxon>Magnoliopsida</taxon>
        <taxon>eudicotyledons</taxon>
        <taxon>Gunneridae</taxon>
        <taxon>Pentapetalae</taxon>
        <taxon>rosids</taxon>
        <taxon>malvids</taxon>
        <taxon>Malvales</taxon>
        <taxon>Malvaceae</taxon>
        <taxon>Malvoideae</taxon>
        <taxon>Gossypium</taxon>
    </lineage>
</organism>
<proteinExistence type="predicted"/>
<reference evidence="2" key="1">
    <citation type="submission" date="2014-09" db="EMBL/GenBank/DDBJ databases">
        <authorList>
            <person name="Mudge J."/>
            <person name="Ramaraj T."/>
            <person name="Lindquist I.E."/>
            <person name="Bharti A.K."/>
            <person name="Sundararajan A."/>
            <person name="Cameron C.T."/>
            <person name="Woodward J.E."/>
            <person name="May G.D."/>
            <person name="Brubaker C."/>
            <person name="Broadhvest J."/>
            <person name="Wilkins T.A."/>
        </authorList>
    </citation>
    <scope>NUCLEOTIDE SEQUENCE</scope>
    <source>
        <strain evidence="2">cv. AKA8401</strain>
    </source>
</reference>
<evidence type="ECO:0000313" key="1">
    <source>
        <dbReference type="EMBL" id="KHF97974.1"/>
    </source>
</evidence>